<evidence type="ECO:0000313" key="1">
    <source>
        <dbReference type="EMBL" id="MFC6197743.1"/>
    </source>
</evidence>
<name>A0ABW1S8A6_9PROT</name>
<accession>A0ABW1S8A6</accession>
<gene>
    <name evidence="1" type="ORF">ACFQDM_06615</name>
</gene>
<comment type="caution">
    <text evidence="1">The sequence shown here is derived from an EMBL/GenBank/DDBJ whole genome shotgun (WGS) entry which is preliminary data.</text>
</comment>
<organism evidence="1 2">
    <name type="scientific">Ponticaulis profundi</name>
    <dbReference type="NCBI Taxonomy" id="2665222"/>
    <lineage>
        <taxon>Bacteria</taxon>
        <taxon>Pseudomonadati</taxon>
        <taxon>Pseudomonadota</taxon>
        <taxon>Alphaproteobacteria</taxon>
        <taxon>Hyphomonadales</taxon>
        <taxon>Hyphomonadaceae</taxon>
        <taxon>Ponticaulis</taxon>
    </lineage>
</organism>
<dbReference type="EMBL" id="JBHSSW010000005">
    <property type="protein sequence ID" value="MFC6197743.1"/>
    <property type="molecule type" value="Genomic_DNA"/>
</dbReference>
<dbReference type="Proteomes" id="UP001596303">
    <property type="component" value="Unassembled WGS sequence"/>
</dbReference>
<proteinExistence type="predicted"/>
<evidence type="ECO:0008006" key="3">
    <source>
        <dbReference type="Google" id="ProtNLM"/>
    </source>
</evidence>
<dbReference type="RefSeq" id="WP_377377068.1">
    <property type="nucleotide sequence ID" value="NZ_JBHSSW010000005.1"/>
</dbReference>
<sequence length="57" mass="6527">MTKIIYRGFDVPADTSADSKETRERTYRGVRYVPTDRKYVCGKSGHTRQIYRGVVAA</sequence>
<protein>
    <recommendedName>
        <fullName evidence="3">DUF4278 domain-containing protein</fullName>
    </recommendedName>
</protein>
<reference evidence="2" key="1">
    <citation type="journal article" date="2019" name="Int. J. Syst. Evol. Microbiol.">
        <title>The Global Catalogue of Microorganisms (GCM) 10K type strain sequencing project: providing services to taxonomists for standard genome sequencing and annotation.</title>
        <authorList>
            <consortium name="The Broad Institute Genomics Platform"/>
            <consortium name="The Broad Institute Genome Sequencing Center for Infectious Disease"/>
            <person name="Wu L."/>
            <person name="Ma J."/>
        </authorList>
    </citation>
    <scope>NUCLEOTIDE SEQUENCE [LARGE SCALE GENOMIC DNA]</scope>
    <source>
        <strain evidence="2">CGMCC-1.15741</strain>
    </source>
</reference>
<evidence type="ECO:0000313" key="2">
    <source>
        <dbReference type="Proteomes" id="UP001596303"/>
    </source>
</evidence>
<keyword evidence="2" id="KW-1185">Reference proteome</keyword>